<dbReference type="AlphaFoldDB" id="A0A6B9FEG2"/>
<dbReference type="GO" id="GO:0005886">
    <property type="term" value="C:plasma membrane"/>
    <property type="evidence" value="ECO:0007669"/>
    <property type="project" value="UniProtKB-SubCell"/>
</dbReference>
<dbReference type="KEGG" id="mmes:MMSR116_02025"/>
<evidence type="ECO:0000256" key="5">
    <source>
        <dbReference type="ARBA" id="ARBA00022989"/>
    </source>
</evidence>
<evidence type="ECO:0000313" key="8">
    <source>
        <dbReference type="EMBL" id="QGY00819.1"/>
    </source>
</evidence>
<evidence type="ECO:0000256" key="4">
    <source>
        <dbReference type="ARBA" id="ARBA00022692"/>
    </source>
</evidence>
<name>A0A6B9FEG2_9HYPH</name>
<evidence type="ECO:0000256" key="3">
    <source>
        <dbReference type="ARBA" id="ARBA00022475"/>
    </source>
</evidence>
<keyword evidence="4 7" id="KW-0812">Transmembrane</keyword>
<evidence type="ECO:0000256" key="2">
    <source>
        <dbReference type="ARBA" id="ARBA00005779"/>
    </source>
</evidence>
<keyword evidence="3" id="KW-1003">Cell membrane</keyword>
<evidence type="ECO:0000256" key="7">
    <source>
        <dbReference type="SAM" id="Phobius"/>
    </source>
</evidence>
<dbReference type="Proteomes" id="UP000012488">
    <property type="component" value="Chromosome"/>
</dbReference>
<dbReference type="OrthoDB" id="5573330at2"/>
<dbReference type="PANTHER" id="PTHR40043:SF1">
    <property type="entry name" value="UPF0719 INNER MEMBRANE PROTEIN YJFL"/>
    <property type="match status" value="1"/>
</dbReference>
<dbReference type="PANTHER" id="PTHR40043">
    <property type="entry name" value="UPF0719 INNER MEMBRANE PROTEIN YJFL"/>
    <property type="match status" value="1"/>
</dbReference>
<protein>
    <submittedName>
        <fullName evidence="8">DUF350 domain-containing protein</fullName>
    </submittedName>
</protein>
<evidence type="ECO:0000256" key="6">
    <source>
        <dbReference type="ARBA" id="ARBA00023136"/>
    </source>
</evidence>
<evidence type="ECO:0000256" key="1">
    <source>
        <dbReference type="ARBA" id="ARBA00004651"/>
    </source>
</evidence>
<reference evidence="8 9" key="2">
    <citation type="journal article" date="2013" name="Genome Announc.">
        <title>Draft Genome Sequence of Methylobacterium mesophilicum Strain SR1.6/6, Isolated from Citrus sinensis.</title>
        <authorList>
            <person name="Marinho Almeida D."/>
            <person name="Dini-Andreote F."/>
            <person name="Camargo Neves A.A."/>
            <person name="Juca Ramos R.T."/>
            <person name="Andreote F.D."/>
            <person name="Carneiro A.R."/>
            <person name="Oliveira de Souza Lima A."/>
            <person name="Caracciolo Gomes de Sa P.H."/>
            <person name="Ribeiro Barbosa M.S."/>
            <person name="Araujo W.L."/>
            <person name="Silva A."/>
        </authorList>
    </citation>
    <scope>NUCLEOTIDE SEQUENCE [LARGE SCALE GENOMIC DNA]</scope>
    <source>
        <strain evidence="8 9">SR1.6/6</strain>
    </source>
</reference>
<comment type="subcellular location">
    <subcellularLocation>
        <location evidence="1">Cell membrane</location>
        <topology evidence="1">Multi-pass membrane protein</topology>
    </subcellularLocation>
</comment>
<accession>A0A6B9FEG2</accession>
<keyword evidence="6 7" id="KW-0472">Membrane</keyword>
<organism evidence="8 9">
    <name type="scientific">Methylobacterium mesophilicum SR1.6/6</name>
    <dbReference type="NCBI Taxonomy" id="908290"/>
    <lineage>
        <taxon>Bacteria</taxon>
        <taxon>Pseudomonadati</taxon>
        <taxon>Pseudomonadota</taxon>
        <taxon>Alphaproteobacteria</taxon>
        <taxon>Hyphomicrobiales</taxon>
        <taxon>Methylobacteriaceae</taxon>
        <taxon>Methylobacterium</taxon>
    </lineage>
</organism>
<dbReference type="EMBL" id="CP043538">
    <property type="protein sequence ID" value="QGY00819.1"/>
    <property type="molecule type" value="Genomic_DNA"/>
</dbReference>
<comment type="similarity">
    <text evidence="2">Belongs to the UPF0719 family.</text>
</comment>
<sequence>MNSISGLPDFLLYLGTALGLIGLYLVTYTFATAHNELALIRQDVTAAAVALGFSLAGFALPLAAAIFNAQSLLDCVVWGLIALVVQILVYWLVRLAIPDLSRRIAEGRMAPAVLLGAASFAVGIVNAAAMTY</sequence>
<keyword evidence="5 7" id="KW-1133">Transmembrane helix</keyword>
<feature type="transmembrane region" description="Helical" evidence="7">
    <location>
        <begin position="12"/>
        <end position="32"/>
    </location>
</feature>
<proteinExistence type="inferred from homology"/>
<dbReference type="Pfam" id="PF03994">
    <property type="entry name" value="DUF350"/>
    <property type="match status" value="1"/>
</dbReference>
<dbReference type="RefSeq" id="WP_010686446.1">
    <property type="nucleotide sequence ID" value="NZ_CP043538.1"/>
</dbReference>
<gene>
    <name evidence="8" type="ORF">MMSR116_02025</name>
</gene>
<reference evidence="8 9" key="1">
    <citation type="journal article" date="2012" name="Genet. Mol. Biol.">
        <title>Analysis of 16S rRNA and mxaF genes revealing insights into Methylobacterium niche-specific plant association.</title>
        <authorList>
            <person name="Dourado M.N."/>
            <person name="Andreote F.D."/>
            <person name="Dini-Andreote F."/>
            <person name="Conti R."/>
            <person name="Araujo J.M."/>
            <person name="Araujo W.L."/>
        </authorList>
    </citation>
    <scope>NUCLEOTIDE SEQUENCE [LARGE SCALE GENOMIC DNA]</scope>
    <source>
        <strain evidence="8 9">SR1.6/6</strain>
    </source>
</reference>
<feature type="transmembrane region" description="Helical" evidence="7">
    <location>
        <begin position="76"/>
        <end position="97"/>
    </location>
</feature>
<feature type="transmembrane region" description="Helical" evidence="7">
    <location>
        <begin position="109"/>
        <end position="129"/>
    </location>
</feature>
<feature type="transmembrane region" description="Helical" evidence="7">
    <location>
        <begin position="44"/>
        <end position="64"/>
    </location>
</feature>
<evidence type="ECO:0000313" key="9">
    <source>
        <dbReference type="Proteomes" id="UP000012488"/>
    </source>
</evidence>
<dbReference type="InterPro" id="IPR007140">
    <property type="entry name" value="DUF350"/>
</dbReference>